<keyword evidence="2" id="KW-1185">Reference proteome</keyword>
<sequence length="42" mass="4576">MIGTHFGLDLWASGERIRGLGFCQSAQVDGLALVQTRSKLSR</sequence>
<evidence type="ECO:0000313" key="2">
    <source>
        <dbReference type="Proteomes" id="UP000198282"/>
    </source>
</evidence>
<dbReference type="Proteomes" id="UP000198282">
    <property type="component" value="Unassembled WGS sequence"/>
</dbReference>
<proteinExistence type="predicted"/>
<gene>
    <name evidence="1" type="ORF">SAMN05216276_108446</name>
</gene>
<organism evidence="1 2">
    <name type="scientific">Streptosporangium subroseum</name>
    <dbReference type="NCBI Taxonomy" id="106412"/>
    <lineage>
        <taxon>Bacteria</taxon>
        <taxon>Bacillati</taxon>
        <taxon>Actinomycetota</taxon>
        <taxon>Actinomycetes</taxon>
        <taxon>Streptosporangiales</taxon>
        <taxon>Streptosporangiaceae</taxon>
        <taxon>Streptosporangium</taxon>
    </lineage>
</organism>
<dbReference type="AlphaFoldDB" id="A0A239P3B2"/>
<accession>A0A239P3B2</accession>
<reference evidence="1 2" key="1">
    <citation type="submission" date="2017-06" db="EMBL/GenBank/DDBJ databases">
        <authorList>
            <person name="Kim H.J."/>
            <person name="Triplett B.A."/>
        </authorList>
    </citation>
    <scope>NUCLEOTIDE SEQUENCE [LARGE SCALE GENOMIC DNA]</scope>
    <source>
        <strain evidence="1 2">CGMCC 4.2132</strain>
    </source>
</reference>
<name>A0A239P3B2_9ACTN</name>
<dbReference type="EMBL" id="FZOD01000084">
    <property type="protein sequence ID" value="SNT61631.1"/>
    <property type="molecule type" value="Genomic_DNA"/>
</dbReference>
<protein>
    <submittedName>
        <fullName evidence="1">Uncharacterized protein</fullName>
    </submittedName>
</protein>
<evidence type="ECO:0000313" key="1">
    <source>
        <dbReference type="EMBL" id="SNT61631.1"/>
    </source>
</evidence>